<dbReference type="HOGENOM" id="CLU_201135_0_0_9"/>
<feature type="transmembrane region" description="Helical" evidence="1">
    <location>
        <begin position="51"/>
        <end position="70"/>
    </location>
</feature>
<reference evidence="2 3" key="1">
    <citation type="journal article" date="2012" name="J. Biotechnol.">
        <title>Insights into the completely annotated genome of Lactobacillus buchneri CD034, a strain isolated from stable grass silage.</title>
        <authorList>
            <person name="Heinl S."/>
            <person name="Wibberg D."/>
            <person name="Eikmeyer F."/>
            <person name="Szczepanowski R."/>
            <person name="Blom J."/>
            <person name="Linke B."/>
            <person name="Goesmann A."/>
            <person name="Grabherr R."/>
            <person name="Schwab H."/>
            <person name="Puhler A."/>
            <person name="Schluter A."/>
        </authorList>
    </citation>
    <scope>NUCLEOTIDE SEQUENCE [LARGE SCALE GENOMIC DNA]</scope>
    <source>
        <strain evidence="2 3">CD034</strain>
    </source>
</reference>
<feature type="transmembrane region" description="Helical" evidence="1">
    <location>
        <begin position="25"/>
        <end position="44"/>
    </location>
</feature>
<dbReference type="STRING" id="1071400.LBUCD034_2114"/>
<sequence>MFTDCKDSNVRVKMDLEGIEMVNNIWLRWFFVLLYLVMGILLYLGMNMVVMYLMVIGMFLEALCSLIGYYHSK</sequence>
<evidence type="ECO:0000313" key="3">
    <source>
        <dbReference type="Proteomes" id="UP000007332"/>
    </source>
</evidence>
<dbReference type="EMBL" id="CP003043">
    <property type="protein sequence ID" value="AFS01096.1"/>
    <property type="molecule type" value="Genomic_DNA"/>
</dbReference>
<keyword evidence="1" id="KW-0472">Membrane</keyword>
<protein>
    <submittedName>
        <fullName evidence="2">Uncharacterized protein</fullName>
    </submittedName>
</protein>
<dbReference type="eggNOG" id="ENOG5031K4C">
    <property type="taxonomic scope" value="Bacteria"/>
</dbReference>
<organism evidence="2 3">
    <name type="scientific">Lentilactobacillus buchneri subsp. silagei CD034</name>
    <dbReference type="NCBI Taxonomy" id="1071400"/>
    <lineage>
        <taxon>Bacteria</taxon>
        <taxon>Bacillati</taxon>
        <taxon>Bacillota</taxon>
        <taxon>Bacilli</taxon>
        <taxon>Lactobacillales</taxon>
        <taxon>Lactobacillaceae</taxon>
        <taxon>Lentilactobacillus</taxon>
        <taxon>Lentilactobacillus buchneri subsp. silagei</taxon>
    </lineage>
</organism>
<accession>J9WAL3</accession>
<dbReference type="KEGG" id="lbn:LBUCD034_2114"/>
<keyword evidence="1" id="KW-1133">Transmembrane helix</keyword>
<dbReference type="PATRIC" id="fig|1071400.3.peg.2029"/>
<gene>
    <name evidence="2" type="ORF">LBUCD034_2114</name>
</gene>
<evidence type="ECO:0000313" key="2">
    <source>
        <dbReference type="EMBL" id="AFS01096.1"/>
    </source>
</evidence>
<evidence type="ECO:0000256" key="1">
    <source>
        <dbReference type="SAM" id="Phobius"/>
    </source>
</evidence>
<dbReference type="AlphaFoldDB" id="J9WAL3"/>
<proteinExistence type="predicted"/>
<dbReference type="Proteomes" id="UP000007332">
    <property type="component" value="Chromosome"/>
</dbReference>
<keyword evidence="1" id="KW-0812">Transmembrane</keyword>
<name>J9WAL3_LENBU</name>
<keyword evidence="3" id="KW-1185">Reference proteome</keyword>